<gene>
    <name evidence="1" type="ORF">MGAL_10B047276</name>
</gene>
<proteinExistence type="predicted"/>
<name>A0A8B6EY51_MYTGA</name>
<dbReference type="Proteomes" id="UP000596742">
    <property type="component" value="Unassembled WGS sequence"/>
</dbReference>
<evidence type="ECO:0000313" key="2">
    <source>
        <dbReference type="Proteomes" id="UP000596742"/>
    </source>
</evidence>
<sequence length="63" mass="6979">ESYHDTELKDLHTTTFCGKSVDVESTSHNLTGGPFASYDPKTGTLRDRKVMKAPSNLSSISRY</sequence>
<dbReference type="AlphaFoldDB" id="A0A8B6EY51"/>
<dbReference type="OrthoDB" id="191673at2759"/>
<comment type="caution">
    <text evidence="1">The sequence shown here is derived from an EMBL/GenBank/DDBJ whole genome shotgun (WGS) entry which is preliminary data.</text>
</comment>
<feature type="non-terminal residue" evidence="1">
    <location>
        <position position="1"/>
    </location>
</feature>
<protein>
    <submittedName>
        <fullName evidence="1">Uncharacterized protein</fullName>
    </submittedName>
</protein>
<organism evidence="1 2">
    <name type="scientific">Mytilus galloprovincialis</name>
    <name type="common">Mediterranean mussel</name>
    <dbReference type="NCBI Taxonomy" id="29158"/>
    <lineage>
        <taxon>Eukaryota</taxon>
        <taxon>Metazoa</taxon>
        <taxon>Spiralia</taxon>
        <taxon>Lophotrochozoa</taxon>
        <taxon>Mollusca</taxon>
        <taxon>Bivalvia</taxon>
        <taxon>Autobranchia</taxon>
        <taxon>Pteriomorphia</taxon>
        <taxon>Mytilida</taxon>
        <taxon>Mytiloidea</taxon>
        <taxon>Mytilidae</taxon>
        <taxon>Mytilinae</taxon>
        <taxon>Mytilus</taxon>
    </lineage>
</organism>
<keyword evidence="2" id="KW-1185">Reference proteome</keyword>
<evidence type="ECO:0000313" key="1">
    <source>
        <dbReference type="EMBL" id="VDI41591.1"/>
    </source>
</evidence>
<accession>A0A8B6EY51</accession>
<reference evidence="1" key="1">
    <citation type="submission" date="2018-11" db="EMBL/GenBank/DDBJ databases">
        <authorList>
            <person name="Alioto T."/>
            <person name="Alioto T."/>
        </authorList>
    </citation>
    <scope>NUCLEOTIDE SEQUENCE</scope>
</reference>
<dbReference type="EMBL" id="UYJE01005912">
    <property type="protein sequence ID" value="VDI41591.1"/>
    <property type="molecule type" value="Genomic_DNA"/>
</dbReference>